<keyword evidence="1" id="KW-0378">Hydrolase</keyword>
<dbReference type="PANTHER" id="PTHR10000">
    <property type="entry name" value="PHOSPHOSERINE PHOSPHATASE"/>
    <property type="match status" value="1"/>
</dbReference>
<dbReference type="Gene3D" id="3.40.50.1000">
    <property type="entry name" value="HAD superfamily/HAD-like"/>
    <property type="match status" value="1"/>
</dbReference>
<dbReference type="Proteomes" id="UP001285636">
    <property type="component" value="Unassembled WGS sequence"/>
</dbReference>
<evidence type="ECO:0000313" key="2">
    <source>
        <dbReference type="Proteomes" id="UP001285636"/>
    </source>
</evidence>
<dbReference type="SUPFAM" id="SSF56784">
    <property type="entry name" value="HAD-like"/>
    <property type="match status" value="1"/>
</dbReference>
<comment type="caution">
    <text evidence="1">The sequence shown here is derived from an EMBL/GenBank/DDBJ whole genome shotgun (WGS) entry which is preliminary data.</text>
</comment>
<organism evidence="1 2">
    <name type="scientific">Alkalihalophilus pseudofirmus</name>
    <name type="common">Bacillus pseudofirmus</name>
    <dbReference type="NCBI Taxonomy" id="79885"/>
    <lineage>
        <taxon>Bacteria</taxon>
        <taxon>Bacillati</taxon>
        <taxon>Bacillota</taxon>
        <taxon>Bacilli</taxon>
        <taxon>Bacillales</taxon>
        <taxon>Bacillaceae</taxon>
        <taxon>Alkalihalophilus</taxon>
    </lineage>
</organism>
<dbReference type="SFLD" id="SFLDS00003">
    <property type="entry name" value="Haloacid_Dehalogenase"/>
    <property type="match status" value="1"/>
</dbReference>
<accession>A0AAJ2NKL8</accession>
<dbReference type="NCBIfam" id="TIGR00099">
    <property type="entry name" value="Cof-subfamily"/>
    <property type="match status" value="1"/>
</dbReference>
<dbReference type="InterPro" id="IPR023214">
    <property type="entry name" value="HAD_sf"/>
</dbReference>
<dbReference type="SFLD" id="SFLDG01144">
    <property type="entry name" value="C2.B.4:_PGP_Like"/>
    <property type="match status" value="1"/>
</dbReference>
<dbReference type="GO" id="GO:0005829">
    <property type="term" value="C:cytosol"/>
    <property type="evidence" value="ECO:0007669"/>
    <property type="project" value="TreeGrafter"/>
</dbReference>
<dbReference type="Gene3D" id="3.30.1240.10">
    <property type="match status" value="1"/>
</dbReference>
<dbReference type="EC" id="3.1.3.-" evidence="1"/>
<dbReference type="PANTHER" id="PTHR10000:SF55">
    <property type="entry name" value="5-AMINO-6-(5-PHOSPHO-D-RIBITYLAMINO)URACIL PHOSPHATASE YCSE"/>
    <property type="match status" value="1"/>
</dbReference>
<dbReference type="NCBIfam" id="TIGR01484">
    <property type="entry name" value="HAD-SF-IIB"/>
    <property type="match status" value="1"/>
</dbReference>
<dbReference type="AlphaFoldDB" id="A0AAJ2NKL8"/>
<reference evidence="1" key="1">
    <citation type="submission" date="2023-10" db="EMBL/GenBank/DDBJ databases">
        <title>Screening of Alkalihalophilus pseudofirmusBZ-TG-HK211 and Its Alleviation of Salt Stress on Rapeseed Growth.</title>
        <authorList>
            <person name="Zhao B."/>
            <person name="Guo T."/>
        </authorList>
    </citation>
    <scope>NUCLEOTIDE SEQUENCE</scope>
    <source>
        <strain evidence="1">BZ-TG-HK211</strain>
    </source>
</reference>
<dbReference type="RefSeq" id="WP_323465950.1">
    <property type="nucleotide sequence ID" value="NZ_CP144224.1"/>
</dbReference>
<gene>
    <name evidence="1" type="ORF">RYX45_04460</name>
</gene>
<dbReference type="GO" id="GO:0000287">
    <property type="term" value="F:magnesium ion binding"/>
    <property type="evidence" value="ECO:0007669"/>
    <property type="project" value="TreeGrafter"/>
</dbReference>
<evidence type="ECO:0000313" key="1">
    <source>
        <dbReference type="EMBL" id="MDV2884421.1"/>
    </source>
</evidence>
<dbReference type="EMBL" id="JAWJAY010000001">
    <property type="protein sequence ID" value="MDV2884421.1"/>
    <property type="molecule type" value="Genomic_DNA"/>
</dbReference>
<protein>
    <submittedName>
        <fullName evidence="1">Cof-type HAD-IIB family hydrolase</fullName>
        <ecNumber evidence="1">3.1.3.-</ecNumber>
    </submittedName>
</protein>
<dbReference type="Pfam" id="PF08282">
    <property type="entry name" value="Hydrolase_3"/>
    <property type="match status" value="1"/>
</dbReference>
<name>A0AAJ2NKL8_ALKPS</name>
<sequence length="284" mass="31466">MKMIAIDMDGTLLDDERKVTVENVKAIKEAQKRGIEVVIATGRDDKEARIPLDEAKLTCPVISVNGAEVQSADRKVLDVYSLDNETVKKASEILHRHEVYFELYTNKGAFTDDYEKGIETVIDVLLSSGSTDSLDHMREIAEERYETGAVSHIENYQALFDDPTISFYKLLAFTKDDQKRTKAKQELEEMDHLAISSSASDNLEITHCEAQKGRAVKRYAAGLNIPMEEVMVIGDNGNDLSMFKVAGHAVAMGNAIEEVKSLAQEVTDTNDNSGVAKAIYNILS</sequence>
<dbReference type="InterPro" id="IPR036412">
    <property type="entry name" value="HAD-like_sf"/>
</dbReference>
<dbReference type="InterPro" id="IPR000150">
    <property type="entry name" value="Cof"/>
</dbReference>
<dbReference type="GO" id="GO:0016791">
    <property type="term" value="F:phosphatase activity"/>
    <property type="evidence" value="ECO:0007669"/>
    <property type="project" value="TreeGrafter"/>
</dbReference>
<dbReference type="SFLD" id="SFLDG01140">
    <property type="entry name" value="C2.B:_Phosphomannomutase_and_P"/>
    <property type="match status" value="1"/>
</dbReference>
<proteinExistence type="predicted"/>
<dbReference type="InterPro" id="IPR006379">
    <property type="entry name" value="HAD-SF_hydro_IIB"/>
</dbReference>
<dbReference type="CDD" id="cd07516">
    <property type="entry name" value="HAD_Pase"/>
    <property type="match status" value="1"/>
</dbReference>